<keyword evidence="1" id="KW-1133">Transmembrane helix</keyword>
<evidence type="ECO:0000313" key="2">
    <source>
        <dbReference type="EMBL" id="DAD97950.1"/>
    </source>
</evidence>
<reference evidence="2" key="1">
    <citation type="journal article" date="2021" name="Proc. Natl. Acad. Sci. U.S.A.">
        <title>A Catalog of Tens of Thousands of Viruses from Human Metagenomes Reveals Hidden Associations with Chronic Diseases.</title>
        <authorList>
            <person name="Tisza M.J."/>
            <person name="Buck C.B."/>
        </authorList>
    </citation>
    <scope>NUCLEOTIDE SEQUENCE</scope>
    <source>
        <strain evidence="2">CtybZ1</strain>
    </source>
</reference>
<keyword evidence="1" id="KW-0472">Membrane</keyword>
<proteinExistence type="predicted"/>
<name>A0A8S5NT86_9CAUD</name>
<dbReference type="EMBL" id="BK015250">
    <property type="protein sequence ID" value="DAD97950.1"/>
    <property type="molecule type" value="Genomic_DNA"/>
</dbReference>
<sequence length="66" mass="7708">MYSITSAVHIPYLSLFKQCFLSQCTCVIFVLSDKFIQKMRYISVDIPHYVIVLFTCSVYSKPKLYS</sequence>
<protein>
    <submittedName>
        <fullName evidence="2">Uncharacterized protein</fullName>
    </submittedName>
</protein>
<keyword evidence="1" id="KW-0812">Transmembrane</keyword>
<accession>A0A8S5NT86</accession>
<organism evidence="2">
    <name type="scientific">Siphoviridae sp. ctybZ1</name>
    <dbReference type="NCBI Taxonomy" id="2825746"/>
    <lineage>
        <taxon>Viruses</taxon>
        <taxon>Duplodnaviria</taxon>
        <taxon>Heunggongvirae</taxon>
        <taxon>Uroviricota</taxon>
        <taxon>Caudoviricetes</taxon>
    </lineage>
</organism>
<evidence type="ECO:0000256" key="1">
    <source>
        <dbReference type="SAM" id="Phobius"/>
    </source>
</evidence>
<feature type="transmembrane region" description="Helical" evidence="1">
    <location>
        <begin position="12"/>
        <end position="31"/>
    </location>
</feature>